<dbReference type="OrthoDB" id="9793681at2"/>
<keyword evidence="2" id="KW-0963">Cytoplasm</keyword>
<dbReference type="GO" id="GO:0042256">
    <property type="term" value="P:cytosolic ribosome assembly"/>
    <property type="evidence" value="ECO:0007669"/>
    <property type="project" value="UniProtKB-UniRule"/>
</dbReference>
<dbReference type="InterPro" id="IPR043519">
    <property type="entry name" value="NT_sf"/>
</dbReference>
<sequence length="117" mass="13425">MEAKQLLDLTIEAIDERHGEDIEAYDMAGQSILADYYVITSAGSNRQLHAIVNAIVDKIHEHGQDDYRIEGNRDSNWLLIDMGDVIVNVFTEDARDFYGLEKLWRNGKKLELDLDED</sequence>
<reference evidence="4" key="1">
    <citation type="submission" date="2018-03" db="EMBL/GenBank/DDBJ databases">
        <title>New taxa in the Lactobacillus gasseri group.</title>
        <authorList>
            <person name="Tanizawa Y."/>
            <person name="Tohno M."/>
            <person name="Endo A."/>
            <person name="Arita M."/>
        </authorList>
    </citation>
    <scope>NUCLEOTIDE SEQUENCE [LARGE SCALE GENOMIC DNA]</scope>
    <source>
        <strain evidence="4">DSM 24759</strain>
    </source>
</reference>
<dbReference type="PANTHER" id="PTHR21043">
    <property type="entry name" value="IOJAP SUPERFAMILY ORTHOLOG"/>
    <property type="match status" value="1"/>
</dbReference>
<keyword evidence="2" id="KW-0678">Repressor</keyword>
<comment type="similarity">
    <text evidence="1 2">Belongs to the Iojap/RsfS family.</text>
</comment>
<organism evidence="3 4">
    <name type="scientific">Lactobacillus rodentium</name>
    <dbReference type="NCBI Taxonomy" id="947835"/>
    <lineage>
        <taxon>Bacteria</taxon>
        <taxon>Bacillati</taxon>
        <taxon>Bacillota</taxon>
        <taxon>Bacilli</taxon>
        <taxon>Lactobacillales</taxon>
        <taxon>Lactobacillaceae</taxon>
        <taxon>Lactobacillus</taxon>
    </lineage>
</organism>
<dbReference type="SUPFAM" id="SSF81301">
    <property type="entry name" value="Nucleotidyltransferase"/>
    <property type="match status" value="1"/>
</dbReference>
<evidence type="ECO:0000256" key="2">
    <source>
        <dbReference type="HAMAP-Rule" id="MF_01477"/>
    </source>
</evidence>
<comment type="caution">
    <text evidence="3">The sequence shown here is derived from an EMBL/GenBank/DDBJ whole genome shotgun (WGS) entry which is preliminary data.</text>
</comment>
<evidence type="ECO:0000313" key="3">
    <source>
        <dbReference type="EMBL" id="GBG04498.1"/>
    </source>
</evidence>
<dbReference type="GO" id="GO:0043023">
    <property type="term" value="F:ribosomal large subunit binding"/>
    <property type="evidence" value="ECO:0007669"/>
    <property type="project" value="TreeGrafter"/>
</dbReference>
<proteinExistence type="inferred from homology"/>
<protein>
    <recommendedName>
        <fullName evidence="2">Ribosomal silencing factor RsfS</fullName>
    </recommendedName>
</protein>
<dbReference type="HAMAP" id="MF_01477">
    <property type="entry name" value="Iojap_RsfS"/>
    <property type="match status" value="1"/>
</dbReference>
<dbReference type="NCBIfam" id="TIGR00090">
    <property type="entry name" value="rsfS_iojap_ybeB"/>
    <property type="match status" value="1"/>
</dbReference>
<dbReference type="PANTHER" id="PTHR21043:SF0">
    <property type="entry name" value="MITOCHONDRIAL ASSEMBLY OF RIBOSOMAL LARGE SUBUNIT PROTEIN 1"/>
    <property type="match status" value="1"/>
</dbReference>
<name>A0A2Z6T861_9LACO</name>
<evidence type="ECO:0000256" key="1">
    <source>
        <dbReference type="ARBA" id="ARBA00010574"/>
    </source>
</evidence>
<dbReference type="InterPro" id="IPR004394">
    <property type="entry name" value="Iojap/RsfS/C7orf30"/>
</dbReference>
<dbReference type="Pfam" id="PF02410">
    <property type="entry name" value="RsfS"/>
    <property type="match status" value="1"/>
</dbReference>
<dbReference type="EMBL" id="BFBY01000002">
    <property type="protein sequence ID" value="GBG04498.1"/>
    <property type="molecule type" value="Genomic_DNA"/>
</dbReference>
<comment type="function">
    <text evidence="2">Functions as a ribosomal silencing factor. Interacts with ribosomal protein uL14 (rplN), blocking formation of intersubunit bridge B8. Prevents association of the 30S and 50S ribosomal subunits and the formation of functional ribosomes, thus repressing translation.</text>
</comment>
<dbReference type="Proteomes" id="UP000257317">
    <property type="component" value="Unassembled WGS sequence"/>
</dbReference>
<dbReference type="AlphaFoldDB" id="A0A2Z6T861"/>
<evidence type="ECO:0000313" key="4">
    <source>
        <dbReference type="Proteomes" id="UP000257317"/>
    </source>
</evidence>
<comment type="subcellular location">
    <subcellularLocation>
        <location evidence="2">Cytoplasm</location>
    </subcellularLocation>
</comment>
<accession>A0A2Z6T861</accession>
<keyword evidence="4" id="KW-1185">Reference proteome</keyword>
<comment type="subunit">
    <text evidence="2">Interacts with ribosomal protein uL14 (rplN).</text>
</comment>
<keyword evidence="2" id="KW-0810">Translation regulation</keyword>
<dbReference type="RefSeq" id="WP_117117844.1">
    <property type="nucleotide sequence ID" value="NZ_BFBY01000002.1"/>
</dbReference>
<dbReference type="GO" id="GO:0090071">
    <property type="term" value="P:negative regulation of ribosome biogenesis"/>
    <property type="evidence" value="ECO:0007669"/>
    <property type="project" value="UniProtKB-UniRule"/>
</dbReference>
<dbReference type="Gene3D" id="3.30.460.10">
    <property type="entry name" value="Beta Polymerase, domain 2"/>
    <property type="match status" value="1"/>
</dbReference>
<gene>
    <name evidence="2 3" type="primary">rsfS</name>
    <name evidence="3" type="ORF">LrDSM24759_04120</name>
</gene>
<dbReference type="GO" id="GO:0005737">
    <property type="term" value="C:cytoplasm"/>
    <property type="evidence" value="ECO:0007669"/>
    <property type="project" value="UniProtKB-SubCell"/>
</dbReference>
<dbReference type="GO" id="GO:0017148">
    <property type="term" value="P:negative regulation of translation"/>
    <property type="evidence" value="ECO:0007669"/>
    <property type="project" value="UniProtKB-UniRule"/>
</dbReference>